<proteinExistence type="predicted"/>
<name>A0A8J3YA86_9ACTN</name>
<sequence>MSYDVSEQAADDTSGWSAPTGPRHRYDPARPVGGTGGYPVPPPSIAAQLRPSPGWSGATGQTPAAAATPSWTSPGAATSEWLSPTRTPAPAPAAPVPAATPAAAVPAGRPAGSGTPEWVQTPSGEWVRAKAAGDWAATASGEWQPVTRRLPSTPPPAPAPQGTSFGATPPGYEQAGYDRPGYGAGPDQPARDRSGYEPSAREQSGYEQPGYEQSGYDQPGYQQPGYRPPLPRQEQSGFWGAAPEPAAPPAPPADPAPAPSPYADPVYRTHDPAAADLRSQVVRRIRFMNFRHAEHAWERRYRDPIGPHALAFLYAEPARGKPPRNALKTATRLFLAGPEVDDLPQLLADLTQVVTAAPHGRLDCRTLTDRAEDMTPGATYMGVAVSSLDTPAGRWADVRQQVAGSIDVPGRCYALLADGTMILMDRGGQSRFGHFEVRSTDSLDEIPGDSMQRWTYDRSLADLADPATYDIWVRLRGLHDAVVAGGHR</sequence>
<dbReference type="EMBL" id="BOOY01000027">
    <property type="protein sequence ID" value="GIJ04384.1"/>
    <property type="molecule type" value="Genomic_DNA"/>
</dbReference>
<feature type="compositionally biased region" description="Low complexity" evidence="1">
    <location>
        <begin position="58"/>
        <end position="86"/>
    </location>
</feature>
<feature type="compositionally biased region" description="Low complexity" evidence="1">
    <location>
        <begin position="96"/>
        <end position="112"/>
    </location>
</feature>
<organism evidence="2 3">
    <name type="scientific">Spirilliplanes yamanashiensis</name>
    <dbReference type="NCBI Taxonomy" id="42233"/>
    <lineage>
        <taxon>Bacteria</taxon>
        <taxon>Bacillati</taxon>
        <taxon>Actinomycetota</taxon>
        <taxon>Actinomycetes</taxon>
        <taxon>Micromonosporales</taxon>
        <taxon>Micromonosporaceae</taxon>
        <taxon>Spirilliplanes</taxon>
    </lineage>
</organism>
<dbReference type="Proteomes" id="UP000652013">
    <property type="component" value="Unassembled WGS sequence"/>
</dbReference>
<dbReference type="RefSeq" id="WP_203939622.1">
    <property type="nucleotide sequence ID" value="NZ_BAAAGJ010000005.1"/>
</dbReference>
<feature type="compositionally biased region" description="Pro residues" evidence="1">
    <location>
        <begin position="245"/>
        <end position="262"/>
    </location>
</feature>
<evidence type="ECO:0000256" key="1">
    <source>
        <dbReference type="SAM" id="MobiDB-lite"/>
    </source>
</evidence>
<evidence type="ECO:0000313" key="3">
    <source>
        <dbReference type="Proteomes" id="UP000652013"/>
    </source>
</evidence>
<accession>A0A8J3YA86</accession>
<comment type="caution">
    <text evidence="2">The sequence shown here is derived from an EMBL/GenBank/DDBJ whole genome shotgun (WGS) entry which is preliminary data.</text>
</comment>
<keyword evidence="3" id="KW-1185">Reference proteome</keyword>
<feature type="region of interest" description="Disordered" evidence="1">
    <location>
        <begin position="1"/>
        <end position="268"/>
    </location>
</feature>
<protein>
    <submittedName>
        <fullName evidence="2">Uncharacterized protein</fullName>
    </submittedName>
</protein>
<gene>
    <name evidence="2" type="ORF">Sya03_37360</name>
</gene>
<feature type="compositionally biased region" description="Low complexity" evidence="1">
    <location>
        <begin position="213"/>
        <end position="225"/>
    </location>
</feature>
<reference evidence="2" key="1">
    <citation type="submission" date="2021-01" db="EMBL/GenBank/DDBJ databases">
        <title>Whole genome shotgun sequence of Spirilliplanes yamanashiensis NBRC 15828.</title>
        <authorList>
            <person name="Komaki H."/>
            <person name="Tamura T."/>
        </authorList>
    </citation>
    <scope>NUCLEOTIDE SEQUENCE</scope>
    <source>
        <strain evidence="2">NBRC 15828</strain>
    </source>
</reference>
<dbReference type="AlphaFoldDB" id="A0A8J3YA86"/>
<evidence type="ECO:0000313" key="2">
    <source>
        <dbReference type="EMBL" id="GIJ04384.1"/>
    </source>
</evidence>